<dbReference type="OrthoDB" id="9796999at2"/>
<comment type="caution">
    <text evidence="1">The sequence shown here is derived from an EMBL/GenBank/DDBJ whole genome shotgun (WGS) entry which is preliminary data.</text>
</comment>
<evidence type="ECO:0000313" key="1">
    <source>
        <dbReference type="EMBL" id="PTL58686.1"/>
    </source>
</evidence>
<name>A0A2T4UHG6_9ACTN</name>
<reference evidence="1 2" key="1">
    <citation type="submission" date="2018-03" db="EMBL/GenBank/DDBJ databases">
        <title>Aquarubrobacter algicola gen. nov., sp. nov., a novel actinobacterium isolated from shallow eutrophic lake during the end of cyanobacterial harmful algal blooms.</title>
        <authorList>
            <person name="Chun S.J."/>
        </authorList>
    </citation>
    <scope>NUCLEOTIDE SEQUENCE [LARGE SCALE GENOMIC DNA]</scope>
    <source>
        <strain evidence="1 2">Seoho-28</strain>
    </source>
</reference>
<dbReference type="EMBL" id="PYYB01000001">
    <property type="protein sequence ID" value="PTL58686.1"/>
    <property type="molecule type" value="Genomic_DNA"/>
</dbReference>
<dbReference type="Proteomes" id="UP000240739">
    <property type="component" value="Unassembled WGS sequence"/>
</dbReference>
<gene>
    <name evidence="1" type="ORF">C7Y72_02990</name>
</gene>
<keyword evidence="2" id="KW-1185">Reference proteome</keyword>
<evidence type="ECO:0000313" key="2">
    <source>
        <dbReference type="Proteomes" id="UP000240739"/>
    </source>
</evidence>
<dbReference type="Pfam" id="PF13376">
    <property type="entry name" value="OmdA"/>
    <property type="match status" value="1"/>
</dbReference>
<accession>A0A2T4UHG6</accession>
<proteinExistence type="predicted"/>
<protein>
    <submittedName>
        <fullName evidence="1">Bacteriocin-protection protein</fullName>
    </submittedName>
</protein>
<dbReference type="AlphaFoldDB" id="A0A2T4UHG6"/>
<sequence length="187" mass="21215">MSGEPVFFDGPAAWRTWLAAHHATATEVQVGYWKAHTGRQVLSWEQSVREALCFGWIDGRLNRIDDERHTVRFTPRRPGSRWSAVNVRLVAELEAQGRMTDAGRAAFAARDPDDPGYSIAATPDRLPEADEARLREDPRAAEFWDACPAGYRRQMVFWIGNAKRPDTRLRRLEQLRAACAAGERLAR</sequence>
<dbReference type="RefSeq" id="WP_107567123.1">
    <property type="nucleotide sequence ID" value="NZ_PYYB01000001.1"/>
</dbReference>
<organism evidence="1 2">
    <name type="scientific">Paraconexibacter algicola</name>
    <dbReference type="NCBI Taxonomy" id="2133960"/>
    <lineage>
        <taxon>Bacteria</taxon>
        <taxon>Bacillati</taxon>
        <taxon>Actinomycetota</taxon>
        <taxon>Thermoleophilia</taxon>
        <taxon>Solirubrobacterales</taxon>
        <taxon>Paraconexibacteraceae</taxon>
        <taxon>Paraconexibacter</taxon>
    </lineage>
</organism>